<evidence type="ECO:0000256" key="1">
    <source>
        <dbReference type="ARBA" id="ARBA00004167"/>
    </source>
</evidence>
<dbReference type="PANTHER" id="PTHR33365:SF4">
    <property type="entry name" value="CYCLOCHLOROTINE BIOSYNTHESIS PROTEIN O"/>
    <property type="match status" value="1"/>
</dbReference>
<organism evidence="10 11">
    <name type="scientific">Cercophora newfieldiana</name>
    <dbReference type="NCBI Taxonomy" id="92897"/>
    <lineage>
        <taxon>Eukaryota</taxon>
        <taxon>Fungi</taxon>
        <taxon>Dikarya</taxon>
        <taxon>Ascomycota</taxon>
        <taxon>Pezizomycotina</taxon>
        <taxon>Sordariomycetes</taxon>
        <taxon>Sordariomycetidae</taxon>
        <taxon>Sordariales</taxon>
        <taxon>Lasiosphaeriaceae</taxon>
        <taxon>Cercophora</taxon>
    </lineage>
</organism>
<evidence type="ECO:0000313" key="11">
    <source>
        <dbReference type="Proteomes" id="UP001174936"/>
    </source>
</evidence>
<keyword evidence="4" id="KW-1133">Transmembrane helix</keyword>
<dbReference type="EMBL" id="JAULSV010000002">
    <property type="protein sequence ID" value="KAK0652716.1"/>
    <property type="molecule type" value="Genomic_DNA"/>
</dbReference>
<evidence type="ECO:0000256" key="7">
    <source>
        <dbReference type="ARBA" id="ARBA00023180"/>
    </source>
</evidence>
<protein>
    <recommendedName>
        <fullName evidence="12">Cyclochlorotine biosynthesis protein O</fullName>
    </recommendedName>
</protein>
<keyword evidence="3" id="KW-0812">Transmembrane</keyword>
<dbReference type="AlphaFoldDB" id="A0AA40CV92"/>
<comment type="subcellular location">
    <subcellularLocation>
        <location evidence="1">Membrane</location>
        <topology evidence="1">Single-pass membrane protein</topology>
    </subcellularLocation>
</comment>
<dbReference type="Proteomes" id="UP001174936">
    <property type="component" value="Unassembled WGS sequence"/>
</dbReference>
<comment type="caution">
    <text evidence="10">The sequence shown here is derived from an EMBL/GenBank/DDBJ whole genome shotgun (WGS) entry which is preliminary data.</text>
</comment>
<evidence type="ECO:0000256" key="9">
    <source>
        <dbReference type="SAM" id="MobiDB-lite"/>
    </source>
</evidence>
<evidence type="ECO:0000256" key="5">
    <source>
        <dbReference type="ARBA" id="ARBA00023026"/>
    </source>
</evidence>
<keyword evidence="6" id="KW-0472">Membrane</keyword>
<evidence type="ECO:0000256" key="8">
    <source>
        <dbReference type="ARBA" id="ARBA00035112"/>
    </source>
</evidence>
<name>A0AA40CV92_9PEZI</name>
<keyword evidence="7" id="KW-0325">Glycoprotein</keyword>
<dbReference type="PANTHER" id="PTHR33365">
    <property type="entry name" value="YALI0B05434P"/>
    <property type="match status" value="1"/>
</dbReference>
<dbReference type="GO" id="GO:0016020">
    <property type="term" value="C:membrane"/>
    <property type="evidence" value="ECO:0007669"/>
    <property type="project" value="UniProtKB-SubCell"/>
</dbReference>
<keyword evidence="5" id="KW-0843">Virulence</keyword>
<proteinExistence type="inferred from homology"/>
<evidence type="ECO:0000256" key="6">
    <source>
        <dbReference type="ARBA" id="ARBA00023136"/>
    </source>
</evidence>
<accession>A0AA40CV92</accession>
<dbReference type="InterPro" id="IPR021765">
    <property type="entry name" value="UstYa-like"/>
</dbReference>
<feature type="region of interest" description="Disordered" evidence="9">
    <location>
        <begin position="191"/>
        <end position="232"/>
    </location>
</feature>
<dbReference type="GO" id="GO:0043386">
    <property type="term" value="P:mycotoxin biosynthetic process"/>
    <property type="evidence" value="ECO:0007669"/>
    <property type="project" value="InterPro"/>
</dbReference>
<evidence type="ECO:0000313" key="10">
    <source>
        <dbReference type="EMBL" id="KAK0652716.1"/>
    </source>
</evidence>
<evidence type="ECO:0000256" key="2">
    <source>
        <dbReference type="ARBA" id="ARBA00004685"/>
    </source>
</evidence>
<keyword evidence="11" id="KW-1185">Reference proteome</keyword>
<gene>
    <name evidence="10" type="ORF">B0T16DRAFT_455058</name>
</gene>
<feature type="compositionally biased region" description="Basic and acidic residues" evidence="9">
    <location>
        <begin position="219"/>
        <end position="232"/>
    </location>
</feature>
<dbReference type="Pfam" id="PF11807">
    <property type="entry name" value="UstYa"/>
    <property type="match status" value="1"/>
</dbReference>
<sequence length="232" mass="26201">MFSTASPALEAVRYLPPRHYDAAFRQTNPWRGPPGTHSDDIDLAWHQIELGAGGIRLTEEEVKTLNVTGTEGHPLHKIPEEHGGGYLGMLEVFHLLHCLNSLRMGLWYNYDYYKVLEDGVPRENVMTHYDHCIDMLRISLMCQSDVTPALFYDPLENPLRRDALPDWSSLHTCRDFSAILEWNKNGPRSVRWRDAGSNPAWDPSMPGAEEPFEPEGGEGDGRHEGPGGHHHG</sequence>
<comment type="similarity">
    <text evidence="8">Belongs to the ustYa family.</text>
</comment>
<evidence type="ECO:0000256" key="4">
    <source>
        <dbReference type="ARBA" id="ARBA00022989"/>
    </source>
</evidence>
<comment type="pathway">
    <text evidence="2">Mycotoxin biosynthesis.</text>
</comment>
<reference evidence="10" key="1">
    <citation type="submission" date="2023-06" db="EMBL/GenBank/DDBJ databases">
        <title>Genome-scale phylogeny and comparative genomics of the fungal order Sordariales.</title>
        <authorList>
            <consortium name="Lawrence Berkeley National Laboratory"/>
            <person name="Hensen N."/>
            <person name="Bonometti L."/>
            <person name="Westerberg I."/>
            <person name="Brannstrom I.O."/>
            <person name="Guillou S."/>
            <person name="Cros-Aarteil S."/>
            <person name="Calhoun S."/>
            <person name="Haridas S."/>
            <person name="Kuo A."/>
            <person name="Mondo S."/>
            <person name="Pangilinan J."/>
            <person name="Riley R."/>
            <person name="Labutti K."/>
            <person name="Andreopoulos B."/>
            <person name="Lipzen A."/>
            <person name="Chen C."/>
            <person name="Yanf M."/>
            <person name="Daum C."/>
            <person name="Ng V."/>
            <person name="Clum A."/>
            <person name="Steindorff A."/>
            <person name="Ohm R."/>
            <person name="Martin F."/>
            <person name="Silar P."/>
            <person name="Natvig D."/>
            <person name="Lalanne C."/>
            <person name="Gautier V."/>
            <person name="Ament-Velasquez S.L."/>
            <person name="Kruys A."/>
            <person name="Hutchinson M.I."/>
            <person name="Powell A.J."/>
            <person name="Barry K."/>
            <person name="Miller A.N."/>
            <person name="Grigoriev I.V."/>
            <person name="Debuchy R."/>
            <person name="Gladieux P."/>
            <person name="Thoren M.H."/>
            <person name="Johannesson H."/>
        </authorList>
    </citation>
    <scope>NUCLEOTIDE SEQUENCE</scope>
    <source>
        <strain evidence="10">SMH2532-1</strain>
    </source>
</reference>
<evidence type="ECO:0008006" key="12">
    <source>
        <dbReference type="Google" id="ProtNLM"/>
    </source>
</evidence>
<evidence type="ECO:0000256" key="3">
    <source>
        <dbReference type="ARBA" id="ARBA00022692"/>
    </source>
</evidence>